<dbReference type="GO" id="GO:0055085">
    <property type="term" value="P:transmembrane transport"/>
    <property type="evidence" value="ECO:0007669"/>
    <property type="project" value="InterPro"/>
</dbReference>
<dbReference type="Pfam" id="PF00528">
    <property type="entry name" value="BPD_transp_1"/>
    <property type="match status" value="1"/>
</dbReference>
<feature type="transmembrane region" description="Helical" evidence="7">
    <location>
        <begin position="88"/>
        <end position="111"/>
    </location>
</feature>
<accession>A0A437MCL1</accession>
<feature type="transmembrane region" description="Helical" evidence="7">
    <location>
        <begin position="61"/>
        <end position="81"/>
    </location>
</feature>
<name>A0A437MCL1_9PROT</name>
<feature type="transmembrane region" description="Helical" evidence="7">
    <location>
        <begin position="213"/>
        <end position="236"/>
    </location>
</feature>
<dbReference type="PANTHER" id="PTHR30151:SF41">
    <property type="entry name" value="ABC TRANSPORTER PERMEASE PROTEIN"/>
    <property type="match status" value="1"/>
</dbReference>
<evidence type="ECO:0000313" key="10">
    <source>
        <dbReference type="Proteomes" id="UP000282957"/>
    </source>
</evidence>
<comment type="caution">
    <text evidence="9">The sequence shown here is derived from an EMBL/GenBank/DDBJ whole genome shotgun (WGS) entry which is preliminary data.</text>
</comment>
<dbReference type="SUPFAM" id="SSF161098">
    <property type="entry name" value="MetI-like"/>
    <property type="match status" value="1"/>
</dbReference>
<keyword evidence="4 7" id="KW-0812">Transmembrane</keyword>
<reference evidence="9 10" key="1">
    <citation type="submission" date="2019-01" db="EMBL/GenBank/DDBJ databases">
        <authorList>
            <person name="Chen W.-M."/>
        </authorList>
    </citation>
    <scope>NUCLEOTIDE SEQUENCE [LARGE SCALE GENOMIC DNA]</scope>
    <source>
        <strain evidence="9 10">CCP-6</strain>
    </source>
</reference>
<proteinExistence type="inferred from homology"/>
<feature type="transmembrane region" description="Helical" evidence="7">
    <location>
        <begin position="172"/>
        <end position="193"/>
    </location>
</feature>
<evidence type="ECO:0000259" key="8">
    <source>
        <dbReference type="PROSITE" id="PS50928"/>
    </source>
</evidence>
<evidence type="ECO:0000256" key="7">
    <source>
        <dbReference type="RuleBase" id="RU363032"/>
    </source>
</evidence>
<dbReference type="CDD" id="cd06261">
    <property type="entry name" value="TM_PBP2"/>
    <property type="match status" value="1"/>
</dbReference>
<comment type="subcellular location">
    <subcellularLocation>
        <location evidence="1 7">Cell membrane</location>
        <topology evidence="1 7">Multi-pass membrane protein</topology>
    </subcellularLocation>
</comment>
<dbReference type="OrthoDB" id="9786495at2"/>
<dbReference type="AlphaFoldDB" id="A0A437MCL1"/>
<feature type="transmembrane region" description="Helical" evidence="7">
    <location>
        <begin position="117"/>
        <end position="138"/>
    </location>
</feature>
<comment type="similarity">
    <text evidence="7">Belongs to the binding-protein-dependent transport system permease family.</text>
</comment>
<protein>
    <submittedName>
        <fullName evidence="9">ABC transporter permease</fullName>
    </submittedName>
</protein>
<feature type="domain" description="ABC transmembrane type-1" evidence="8">
    <location>
        <begin position="53"/>
        <end position="231"/>
    </location>
</feature>
<dbReference type="InterPro" id="IPR000515">
    <property type="entry name" value="MetI-like"/>
</dbReference>
<gene>
    <name evidence="9" type="ORF">EOD42_17495</name>
</gene>
<dbReference type="Proteomes" id="UP000282957">
    <property type="component" value="Unassembled WGS sequence"/>
</dbReference>
<sequence>MKAVLRLVLGLLIAAAVWQGAVLAFGIRPHILPRLEMIWGAVLQAPHAYWQGFLRTLIETLIGFAMGAFIGVLNGVVFFRLPALRDMLLPIFVVSQTIPVIAFGALVVLWFGNTLMAKAIIAFYLTFFPVTVNTLLGLNSVDPRQVDLLRSFGAKGPQILFRLQLPMALPQIFVALRLAASLSLVGAIVGEWFGDTTGLGVMLLQAMYNENVVALWAAIFCCAILGTGFYALVAWVERRLVFWGAEQ</sequence>
<evidence type="ECO:0000256" key="6">
    <source>
        <dbReference type="ARBA" id="ARBA00023136"/>
    </source>
</evidence>
<evidence type="ECO:0000256" key="3">
    <source>
        <dbReference type="ARBA" id="ARBA00022475"/>
    </source>
</evidence>
<keyword evidence="5 7" id="KW-1133">Transmembrane helix</keyword>
<evidence type="ECO:0000256" key="1">
    <source>
        <dbReference type="ARBA" id="ARBA00004651"/>
    </source>
</evidence>
<evidence type="ECO:0000256" key="4">
    <source>
        <dbReference type="ARBA" id="ARBA00022692"/>
    </source>
</evidence>
<dbReference type="RefSeq" id="WP_127788862.1">
    <property type="nucleotide sequence ID" value="NZ_SACL01000006.1"/>
</dbReference>
<dbReference type="GO" id="GO:0005886">
    <property type="term" value="C:plasma membrane"/>
    <property type="evidence" value="ECO:0007669"/>
    <property type="project" value="UniProtKB-SubCell"/>
</dbReference>
<dbReference type="InterPro" id="IPR035906">
    <property type="entry name" value="MetI-like_sf"/>
</dbReference>
<keyword evidence="2 7" id="KW-0813">Transport</keyword>
<keyword evidence="3" id="KW-1003">Cell membrane</keyword>
<organism evidence="9 10">
    <name type="scientific">Rhodovarius crocodyli</name>
    <dbReference type="NCBI Taxonomy" id="1979269"/>
    <lineage>
        <taxon>Bacteria</taxon>
        <taxon>Pseudomonadati</taxon>
        <taxon>Pseudomonadota</taxon>
        <taxon>Alphaproteobacteria</taxon>
        <taxon>Acetobacterales</taxon>
        <taxon>Roseomonadaceae</taxon>
        <taxon>Rhodovarius</taxon>
    </lineage>
</organism>
<keyword evidence="6 7" id="KW-0472">Membrane</keyword>
<evidence type="ECO:0000313" key="9">
    <source>
        <dbReference type="EMBL" id="RVT95377.1"/>
    </source>
</evidence>
<dbReference type="PROSITE" id="PS50928">
    <property type="entry name" value="ABC_TM1"/>
    <property type="match status" value="1"/>
</dbReference>
<dbReference type="EMBL" id="SACL01000006">
    <property type="protein sequence ID" value="RVT95377.1"/>
    <property type="molecule type" value="Genomic_DNA"/>
</dbReference>
<dbReference type="Gene3D" id="1.10.3720.10">
    <property type="entry name" value="MetI-like"/>
    <property type="match status" value="1"/>
</dbReference>
<dbReference type="PANTHER" id="PTHR30151">
    <property type="entry name" value="ALKANE SULFONATE ABC TRANSPORTER-RELATED, MEMBRANE SUBUNIT"/>
    <property type="match status" value="1"/>
</dbReference>
<evidence type="ECO:0000256" key="5">
    <source>
        <dbReference type="ARBA" id="ARBA00022989"/>
    </source>
</evidence>
<evidence type="ECO:0000256" key="2">
    <source>
        <dbReference type="ARBA" id="ARBA00022448"/>
    </source>
</evidence>
<keyword evidence="10" id="KW-1185">Reference proteome</keyword>